<evidence type="ECO:0008006" key="2">
    <source>
        <dbReference type="Google" id="ProtNLM"/>
    </source>
</evidence>
<accession>A0A3B1E926</accession>
<dbReference type="AlphaFoldDB" id="A0A3B1E926"/>
<sequence length="331" mass="36397">MDIYKYTSPKVAVLNIVNNSTYDEAKVQSSHSSGAIGLGVGITGFVAGVKQSSSSTKRDIKSKLSQSIVPLIETIVLNTGGAQLYTRSELDRINEELKLQESGLLDPKSVVQFGNLSGVQYLITGTINNATADYRNYSTHTNVLKSTVKNTKNTRLKLASSVLSLGVSFLDGTDIKTSITIKMLDVSSGKIIFTTTLHEKIKVSGQSKPTYDQIISGIKNSIENAMPQLENELSKYFKIQGYITKLRRDKENIIGQINIGSDKKIKQGDKFELYSLEESIDPLTNTKSCEKIKLSATANVSNQITNTHSWIMINNIDPNLVKILQLVQKVN</sequence>
<organism evidence="1">
    <name type="scientific">hydrothermal vent metagenome</name>
    <dbReference type="NCBI Taxonomy" id="652676"/>
    <lineage>
        <taxon>unclassified sequences</taxon>
        <taxon>metagenomes</taxon>
        <taxon>ecological metagenomes</taxon>
    </lineage>
</organism>
<evidence type="ECO:0000313" key="1">
    <source>
        <dbReference type="EMBL" id="VAY86661.1"/>
    </source>
</evidence>
<reference evidence="1" key="1">
    <citation type="submission" date="2018-10" db="EMBL/GenBank/DDBJ databases">
        <authorList>
            <person name="Aoki K."/>
        </authorList>
    </citation>
    <scope>NUCLEOTIDE SEQUENCE</scope>
</reference>
<dbReference type="Gene3D" id="3.40.50.10610">
    <property type="entry name" value="ABC-type transport auxiliary lipoprotein component"/>
    <property type="match status" value="1"/>
</dbReference>
<gene>
    <name evidence="1" type="ORF">MNB_ARC-1_39</name>
</gene>
<dbReference type="Pfam" id="PF03783">
    <property type="entry name" value="CsgG"/>
    <property type="match status" value="1"/>
</dbReference>
<protein>
    <recommendedName>
        <fullName evidence="2">Curli production assembly/transport component CsgG</fullName>
    </recommendedName>
</protein>
<dbReference type="GO" id="GO:0030288">
    <property type="term" value="C:outer membrane-bounded periplasmic space"/>
    <property type="evidence" value="ECO:0007669"/>
    <property type="project" value="InterPro"/>
</dbReference>
<name>A0A3B1E926_9ZZZZ</name>
<dbReference type="EMBL" id="UOYO01000015">
    <property type="protein sequence ID" value="VAY86661.1"/>
    <property type="molecule type" value="Genomic_DNA"/>
</dbReference>
<dbReference type="InterPro" id="IPR005534">
    <property type="entry name" value="Curli_assmbl/transp-comp_CsgG"/>
</dbReference>
<proteinExistence type="predicted"/>